<feature type="domain" description="MYST-type HAT" evidence="15">
    <location>
        <begin position="147"/>
        <end position="573"/>
    </location>
</feature>
<evidence type="ECO:0000256" key="3">
    <source>
        <dbReference type="ARBA" id="ARBA00013184"/>
    </source>
</evidence>
<dbReference type="PANTHER" id="PTHR10615">
    <property type="entry name" value="HISTONE ACETYLTRANSFERASE"/>
    <property type="match status" value="1"/>
</dbReference>
<dbReference type="EMBL" id="BABT02000152">
    <property type="protein sequence ID" value="GAA98463.1"/>
    <property type="molecule type" value="Genomic_DNA"/>
</dbReference>
<dbReference type="InterPro" id="IPR016181">
    <property type="entry name" value="Acyl_CoA_acyltransferase"/>
</dbReference>
<comment type="subcellular location">
    <subcellularLocation>
        <location evidence="1">Nucleus</location>
    </subcellularLocation>
</comment>
<dbReference type="eggNOG" id="KOG2747">
    <property type="taxonomic scope" value="Eukaryota"/>
</dbReference>
<dbReference type="InterPro" id="IPR025995">
    <property type="entry name" value="Tudor-knot"/>
</dbReference>
<dbReference type="SUPFAM" id="SSF55729">
    <property type="entry name" value="Acyl-CoA N-acyltransferases (Nat)"/>
    <property type="match status" value="1"/>
</dbReference>
<comment type="caution">
    <text evidence="16">The sequence shown here is derived from an EMBL/GenBank/DDBJ whole genome shotgun (WGS) entry which is preliminary data.</text>
</comment>
<dbReference type="GO" id="GO:0035267">
    <property type="term" value="C:NuA4 histone acetyltransferase complex"/>
    <property type="evidence" value="ECO:0007669"/>
    <property type="project" value="TreeGrafter"/>
</dbReference>
<evidence type="ECO:0000256" key="10">
    <source>
        <dbReference type="ARBA" id="ARBA00023163"/>
    </source>
</evidence>
<evidence type="ECO:0000256" key="13">
    <source>
        <dbReference type="PIRSR" id="PIRSR602717-51"/>
    </source>
</evidence>
<evidence type="ECO:0000256" key="14">
    <source>
        <dbReference type="SAM" id="MobiDB-lite"/>
    </source>
</evidence>
<reference evidence="16 17" key="2">
    <citation type="journal article" date="2012" name="Open Biol.">
        <title>Characteristics of nucleosomes and linker DNA regions on the genome of the basidiomycete Mixia osmundae revealed by mono- and dinucleosome mapping.</title>
        <authorList>
            <person name="Nishida H."/>
            <person name="Kondo S."/>
            <person name="Matsumoto T."/>
            <person name="Suzuki Y."/>
            <person name="Yoshikawa H."/>
            <person name="Taylor T.D."/>
            <person name="Sugiyama J."/>
        </authorList>
    </citation>
    <scope>NUCLEOTIDE SEQUENCE [LARGE SCALE GENOMIC DNA]</scope>
    <source>
        <strain evidence="17">CBS 9802 / IAM 14324 / JCM 22182 / KY 12970</strain>
    </source>
</reference>
<dbReference type="AlphaFoldDB" id="G7E6K3"/>
<dbReference type="Gene3D" id="3.40.630.30">
    <property type="match status" value="1"/>
</dbReference>
<dbReference type="Gene3D" id="2.30.30.140">
    <property type="match status" value="1"/>
</dbReference>
<evidence type="ECO:0000256" key="4">
    <source>
        <dbReference type="ARBA" id="ARBA00022679"/>
    </source>
</evidence>
<dbReference type="Proteomes" id="UP000009131">
    <property type="component" value="Unassembled WGS sequence"/>
</dbReference>
<dbReference type="Pfam" id="PF01853">
    <property type="entry name" value="MOZ_SAS"/>
    <property type="match status" value="1"/>
</dbReference>
<dbReference type="InterPro" id="IPR036388">
    <property type="entry name" value="WH-like_DNA-bd_sf"/>
</dbReference>
<proteinExistence type="inferred from homology"/>
<evidence type="ECO:0000256" key="5">
    <source>
        <dbReference type="ARBA" id="ARBA00022723"/>
    </source>
</evidence>
<dbReference type="InParanoid" id="G7E6K3"/>
<feature type="active site" description="Proton donor/acceptor" evidence="13">
    <location>
        <position position="442"/>
    </location>
</feature>
<dbReference type="PROSITE" id="PS51726">
    <property type="entry name" value="MYST_HAT"/>
    <property type="match status" value="1"/>
</dbReference>
<evidence type="ECO:0000256" key="2">
    <source>
        <dbReference type="ARBA" id="ARBA00010107"/>
    </source>
</evidence>
<evidence type="ECO:0000313" key="17">
    <source>
        <dbReference type="Proteomes" id="UP000009131"/>
    </source>
</evidence>
<evidence type="ECO:0000256" key="8">
    <source>
        <dbReference type="ARBA" id="ARBA00022990"/>
    </source>
</evidence>
<name>G7E6K3_MIXOS</name>
<evidence type="ECO:0000256" key="11">
    <source>
        <dbReference type="ARBA" id="ARBA00023242"/>
    </source>
</evidence>
<keyword evidence="12" id="KW-0012">Acyltransferase</keyword>
<keyword evidence="17" id="KW-1185">Reference proteome</keyword>
<dbReference type="EC" id="2.3.1.48" evidence="3"/>
<dbReference type="SUPFAM" id="SSF54160">
    <property type="entry name" value="Chromo domain-like"/>
    <property type="match status" value="1"/>
</dbReference>
<sequence>MVARQTAQQQGAVRLKQSYTVLGDDHHTAPRTATVLSLRGQAAADDNSGLIEEAYVHYEGCDSRLDEWLPVAKLLPLSLTNGTSIKQESGSLPPAIDLQSQLGVPAAIATLLEGSPQPALQTISQQIAQTYTSHATAEAHAPKRGTLKPRQISKVIWGWHEINCWYSSPYLLEDAKPTAGTSSKPNGVLHEADSGLVPAKPIKKRPASDSDDDAFTPGKLSKVPARKPKSKQGGGKNASLSEDTHHEYASSTDDFVASTSGRKELPRKQPRGSVVGQPSTNGHAHAMGSVVESSVLYVCDGCFKYFYNPPVYQTHRRICKMAHPPGRKVYQRGAHILWEIDGAQHKLFCQNLALFGKLFIDHKYMFYDVDDFLFYIVTEAEPSRDYVLGYFSKEKVSYDNYNLACIVTFPPFQKRGYGNLLIEFSYEIARRTDPAAPPGTPERPLSDLGLRGYLTYWTGAIVRHLRTLFQSDAFPINQKLTITKTSPKRQSPRRLGQNETISPLSGEKHLTLASIAAAVHLRVDDAAFAMHESGLVSVKGTDGEIVITPELLEHVAKEKKVKIAFLEEEYWLI</sequence>
<dbReference type="GO" id="GO:0005634">
    <property type="term" value="C:nucleus"/>
    <property type="evidence" value="ECO:0007669"/>
    <property type="project" value="UniProtKB-SubCell"/>
</dbReference>
<dbReference type="InterPro" id="IPR050603">
    <property type="entry name" value="MYST_HAT"/>
</dbReference>
<evidence type="ECO:0000256" key="7">
    <source>
        <dbReference type="ARBA" id="ARBA00022833"/>
    </source>
</evidence>
<keyword evidence="11" id="KW-0539">Nucleus</keyword>
<dbReference type="OrthoDB" id="787137at2759"/>
<dbReference type="STRING" id="764103.G7E6K3"/>
<feature type="compositionally biased region" description="Polar residues" evidence="14">
    <location>
        <begin position="249"/>
        <end position="260"/>
    </location>
</feature>
<evidence type="ECO:0000259" key="15">
    <source>
        <dbReference type="PROSITE" id="PS51726"/>
    </source>
</evidence>
<dbReference type="InterPro" id="IPR016197">
    <property type="entry name" value="Chromo-like_dom_sf"/>
</dbReference>
<dbReference type="GO" id="GO:0046972">
    <property type="term" value="F:histone H4K16 acetyltransferase activity"/>
    <property type="evidence" value="ECO:0007669"/>
    <property type="project" value="TreeGrafter"/>
</dbReference>
<dbReference type="GO" id="GO:0008270">
    <property type="term" value="F:zinc ion binding"/>
    <property type="evidence" value="ECO:0007669"/>
    <property type="project" value="UniProtKB-KW"/>
</dbReference>
<keyword evidence="9" id="KW-0805">Transcription regulation</keyword>
<accession>G7E6K3</accession>
<feature type="region of interest" description="Disordered" evidence="14">
    <location>
        <begin position="178"/>
        <end position="281"/>
    </location>
</feature>
<dbReference type="Pfam" id="PF11717">
    <property type="entry name" value="Tudor-knot"/>
    <property type="match status" value="1"/>
</dbReference>
<dbReference type="Gene3D" id="1.10.10.10">
    <property type="entry name" value="Winged helix-like DNA-binding domain superfamily/Winged helix DNA-binding domain"/>
    <property type="match status" value="1"/>
</dbReference>
<organism evidence="16 17">
    <name type="scientific">Mixia osmundae (strain CBS 9802 / IAM 14324 / JCM 22182 / KY 12970)</name>
    <dbReference type="NCBI Taxonomy" id="764103"/>
    <lineage>
        <taxon>Eukaryota</taxon>
        <taxon>Fungi</taxon>
        <taxon>Dikarya</taxon>
        <taxon>Basidiomycota</taxon>
        <taxon>Pucciniomycotina</taxon>
        <taxon>Mixiomycetes</taxon>
        <taxon>Mixiales</taxon>
        <taxon>Mixiaceae</taxon>
        <taxon>Mixia</taxon>
    </lineage>
</organism>
<dbReference type="HOGENOM" id="CLU_011815_7_1_1"/>
<evidence type="ECO:0000256" key="12">
    <source>
        <dbReference type="ARBA" id="ARBA00023315"/>
    </source>
</evidence>
<dbReference type="RefSeq" id="XP_014568942.1">
    <property type="nucleotide sequence ID" value="XM_014713456.1"/>
</dbReference>
<keyword evidence="8" id="KW-0007">Acetylation</keyword>
<comment type="similarity">
    <text evidence="2">Belongs to the MYST (SAS/MOZ) family.</text>
</comment>
<dbReference type="Gene3D" id="3.30.60.60">
    <property type="entry name" value="N-acetyl transferase-like"/>
    <property type="match status" value="1"/>
</dbReference>
<keyword evidence="6" id="KW-0863">Zinc-finger</keyword>
<keyword evidence="4" id="KW-0808">Transferase</keyword>
<keyword evidence="7" id="KW-0862">Zinc</keyword>
<dbReference type="PANTHER" id="PTHR10615:SF219">
    <property type="entry name" value="HISTONE ACETYLTRANSFERASE KAT5"/>
    <property type="match status" value="1"/>
</dbReference>
<reference evidence="16 17" key="1">
    <citation type="journal article" date="2011" name="J. Gen. Appl. Microbiol.">
        <title>Draft genome sequencing of the enigmatic basidiomycete Mixia osmundae.</title>
        <authorList>
            <person name="Nishida H."/>
            <person name="Nagatsuka Y."/>
            <person name="Sugiyama J."/>
        </authorList>
    </citation>
    <scope>NUCLEOTIDE SEQUENCE [LARGE SCALE GENOMIC DNA]</scope>
    <source>
        <strain evidence="17">CBS 9802 / IAM 14324 / JCM 22182 / KY 12970</strain>
    </source>
</reference>
<gene>
    <name evidence="16" type="primary">Mo05150</name>
    <name evidence="16" type="ORF">E5Q_05150</name>
</gene>
<evidence type="ECO:0000313" key="16">
    <source>
        <dbReference type="EMBL" id="GAA98463.1"/>
    </source>
</evidence>
<protein>
    <recommendedName>
        <fullName evidence="3">histone acetyltransferase</fullName>
        <ecNumber evidence="3">2.3.1.48</ecNumber>
    </recommendedName>
</protein>
<dbReference type="GO" id="GO:0006355">
    <property type="term" value="P:regulation of DNA-templated transcription"/>
    <property type="evidence" value="ECO:0007669"/>
    <property type="project" value="InterPro"/>
</dbReference>
<dbReference type="InterPro" id="IPR002717">
    <property type="entry name" value="HAT_MYST-type"/>
</dbReference>
<keyword evidence="5" id="KW-0479">Metal-binding</keyword>
<evidence type="ECO:0000256" key="1">
    <source>
        <dbReference type="ARBA" id="ARBA00004123"/>
    </source>
</evidence>
<evidence type="ECO:0000256" key="9">
    <source>
        <dbReference type="ARBA" id="ARBA00023015"/>
    </source>
</evidence>
<evidence type="ECO:0000256" key="6">
    <source>
        <dbReference type="ARBA" id="ARBA00022771"/>
    </source>
</evidence>
<keyword evidence="10" id="KW-0804">Transcription</keyword>